<dbReference type="SFLD" id="SFLDG00358">
    <property type="entry name" value="Main_(cytGST)"/>
    <property type="match status" value="1"/>
</dbReference>
<feature type="domain" description="GST N-terminal" evidence="2">
    <location>
        <begin position="1"/>
        <end position="82"/>
    </location>
</feature>
<dbReference type="Pfam" id="PF13409">
    <property type="entry name" value="GST_N_2"/>
    <property type="match status" value="1"/>
</dbReference>
<keyword evidence="4" id="KW-0808">Transferase</keyword>
<dbReference type="InterPro" id="IPR004045">
    <property type="entry name" value="Glutathione_S-Trfase_N"/>
</dbReference>
<dbReference type="OrthoDB" id="2309723at2759"/>
<gene>
    <name evidence="4" type="ORF">AMK59_3383</name>
</gene>
<dbReference type="AlphaFoldDB" id="A0A0T6B6L4"/>
<dbReference type="InterPro" id="IPR036249">
    <property type="entry name" value="Thioredoxin-like_sf"/>
</dbReference>
<dbReference type="SUPFAM" id="SSF52833">
    <property type="entry name" value="Thioredoxin-like"/>
    <property type="match status" value="1"/>
</dbReference>
<evidence type="ECO:0000313" key="4">
    <source>
        <dbReference type="EMBL" id="KRT82966.1"/>
    </source>
</evidence>
<dbReference type="Pfam" id="PF00043">
    <property type="entry name" value="GST_C"/>
    <property type="match status" value="1"/>
</dbReference>
<dbReference type="Proteomes" id="UP000051574">
    <property type="component" value="Unassembled WGS sequence"/>
</dbReference>
<feature type="domain" description="GST C-terminal" evidence="3">
    <location>
        <begin position="88"/>
        <end position="215"/>
    </location>
</feature>
<dbReference type="PANTHER" id="PTHR43969:SF3">
    <property type="entry name" value="GLUTATHIONE S TRANSFERASE E11, ISOFORM A-RELATED"/>
    <property type="match status" value="1"/>
</dbReference>
<comment type="caution">
    <text evidence="4">The sequence shown here is derived from an EMBL/GenBank/DDBJ whole genome shotgun (WGS) entry which is preliminary data.</text>
</comment>
<sequence>MPPILYMDEASPAVRSVLLLSKALDIELDLQPVDLASGGHMTPHFLRINPQHTVPTLVDNGFVIWDSHAINAYLVNAYADDKSLYPTDPKKRATIDQRLHFHSGILFPKYTAITESIIREGAKLVTREKAHALNNVYNILETLLETSSYVAGYELSIADFAIVATITSANVLVPVAENRFPHISKWIEKMKGLPYYEETNQAGLEKFATLMKTKL</sequence>
<dbReference type="Gene3D" id="1.20.1050.10">
    <property type="match status" value="1"/>
</dbReference>
<dbReference type="InterPro" id="IPR040079">
    <property type="entry name" value="Glutathione_S-Trfase"/>
</dbReference>
<dbReference type="FunFam" id="3.40.30.10:FF:000034">
    <property type="entry name" value="glutathione S-transferase 1"/>
    <property type="match status" value="1"/>
</dbReference>
<evidence type="ECO:0000313" key="5">
    <source>
        <dbReference type="Proteomes" id="UP000051574"/>
    </source>
</evidence>
<evidence type="ECO:0000259" key="3">
    <source>
        <dbReference type="PROSITE" id="PS50405"/>
    </source>
</evidence>
<reference evidence="4 5" key="1">
    <citation type="submission" date="2015-09" db="EMBL/GenBank/DDBJ databases">
        <title>Draft genome of the scarab beetle Oryctes borbonicus.</title>
        <authorList>
            <person name="Meyer J.M."/>
            <person name="Markov G.V."/>
            <person name="Baskaran P."/>
            <person name="Herrmann M."/>
            <person name="Sommer R.J."/>
            <person name="Roedelsperger C."/>
        </authorList>
    </citation>
    <scope>NUCLEOTIDE SEQUENCE [LARGE SCALE GENOMIC DNA]</scope>
    <source>
        <strain evidence="4">OB123</strain>
        <tissue evidence="4">Whole animal</tissue>
    </source>
</reference>
<dbReference type="InterPro" id="IPR004046">
    <property type="entry name" value="GST_C"/>
</dbReference>
<dbReference type="InterPro" id="IPR036282">
    <property type="entry name" value="Glutathione-S-Trfase_C_sf"/>
</dbReference>
<proteinExistence type="predicted"/>
<dbReference type="PROSITE" id="PS50404">
    <property type="entry name" value="GST_NTER"/>
    <property type="match status" value="1"/>
</dbReference>
<dbReference type="CDD" id="cd03045">
    <property type="entry name" value="GST_N_Delta_Epsilon"/>
    <property type="match status" value="1"/>
</dbReference>
<dbReference type="InterPro" id="IPR010987">
    <property type="entry name" value="Glutathione-S-Trfase_C-like"/>
</dbReference>
<dbReference type="SFLD" id="SFLDS00019">
    <property type="entry name" value="Glutathione_Transferase_(cytos"/>
    <property type="match status" value="1"/>
</dbReference>
<dbReference type="CDD" id="cd03177">
    <property type="entry name" value="GST_C_Delta_Epsilon"/>
    <property type="match status" value="1"/>
</dbReference>
<dbReference type="EMBL" id="LJIG01009495">
    <property type="protein sequence ID" value="KRT82966.1"/>
    <property type="molecule type" value="Genomic_DNA"/>
</dbReference>
<evidence type="ECO:0000256" key="1">
    <source>
        <dbReference type="ARBA" id="ARBA00011738"/>
    </source>
</evidence>
<dbReference type="FunFam" id="1.20.1050.10:FF:000007">
    <property type="entry name" value="Glutathione S-transferase 1-1"/>
    <property type="match status" value="1"/>
</dbReference>
<comment type="subunit">
    <text evidence="1">Homodimer.</text>
</comment>
<dbReference type="PANTHER" id="PTHR43969">
    <property type="entry name" value="GLUTATHIONE S TRANSFERASE D10, ISOFORM A-RELATED"/>
    <property type="match status" value="1"/>
</dbReference>
<dbReference type="PROSITE" id="PS50405">
    <property type="entry name" value="GST_CTER"/>
    <property type="match status" value="1"/>
</dbReference>
<dbReference type="SUPFAM" id="SSF47616">
    <property type="entry name" value="GST C-terminal domain-like"/>
    <property type="match status" value="1"/>
</dbReference>
<dbReference type="SFLD" id="SFLDG01153">
    <property type="entry name" value="Main.4:_Theta-like"/>
    <property type="match status" value="1"/>
</dbReference>
<organism evidence="4 5">
    <name type="scientific">Oryctes borbonicus</name>
    <dbReference type="NCBI Taxonomy" id="1629725"/>
    <lineage>
        <taxon>Eukaryota</taxon>
        <taxon>Metazoa</taxon>
        <taxon>Ecdysozoa</taxon>
        <taxon>Arthropoda</taxon>
        <taxon>Hexapoda</taxon>
        <taxon>Insecta</taxon>
        <taxon>Pterygota</taxon>
        <taxon>Neoptera</taxon>
        <taxon>Endopterygota</taxon>
        <taxon>Coleoptera</taxon>
        <taxon>Polyphaga</taxon>
        <taxon>Scarabaeiformia</taxon>
        <taxon>Scarabaeidae</taxon>
        <taxon>Dynastinae</taxon>
        <taxon>Oryctes</taxon>
    </lineage>
</organism>
<feature type="non-terminal residue" evidence="4">
    <location>
        <position position="215"/>
    </location>
</feature>
<dbReference type="GO" id="GO:0006749">
    <property type="term" value="P:glutathione metabolic process"/>
    <property type="evidence" value="ECO:0007669"/>
    <property type="project" value="TreeGrafter"/>
</dbReference>
<accession>A0A0T6B6L4</accession>
<keyword evidence="5" id="KW-1185">Reference proteome</keyword>
<dbReference type="Gene3D" id="3.40.30.10">
    <property type="entry name" value="Glutaredoxin"/>
    <property type="match status" value="1"/>
</dbReference>
<dbReference type="GO" id="GO:0004364">
    <property type="term" value="F:glutathione transferase activity"/>
    <property type="evidence" value="ECO:0007669"/>
    <property type="project" value="TreeGrafter"/>
</dbReference>
<name>A0A0T6B6L4_9SCAR</name>
<evidence type="ECO:0000259" key="2">
    <source>
        <dbReference type="PROSITE" id="PS50404"/>
    </source>
</evidence>
<protein>
    <submittedName>
        <fullName evidence="4">Glutathione S-transferase</fullName>
    </submittedName>
</protein>